<evidence type="ECO:0000256" key="10">
    <source>
        <dbReference type="ARBA" id="ARBA00022982"/>
    </source>
</evidence>
<evidence type="ECO:0000256" key="11">
    <source>
        <dbReference type="ARBA" id="ARBA00022989"/>
    </source>
</evidence>
<evidence type="ECO:0000259" key="19">
    <source>
        <dbReference type="PROSITE" id="PS50836"/>
    </source>
</evidence>
<evidence type="ECO:0000256" key="1">
    <source>
        <dbReference type="ARBA" id="ARBA00001970"/>
    </source>
</evidence>
<feature type="transmembrane region" description="Helical" evidence="17">
    <location>
        <begin position="602"/>
        <end position="620"/>
    </location>
</feature>
<sequence>MDRLPLLLLLTLVSIINQNDGYKAGAPTFACKTMTPGHGVPTQTGDSPYSVEIGSEETSEEGRVRVTLSSPPLQFFTGFLVQARPPDSDEAIGSFTQIPNRSAQMLNCGSQPNSSVTQSSNSRKTNVEVEWESPPDYEGPVTFVATMVKDYKTFWVAQESPQVQVFRRSAGVEAGSPGQSGGELSQAAQAQRNLEVNTYKGCGKTKKCLGSPEGCIAGKTCSALVTIAPSGREFQVEMFAKKSKYIALGFSDDTKMGGDHVVECVNEDLSRGSMVKVYRSFNIPNAKQNRRFDDQEGVELLESSVYDEDLYCRVSHVSKISVQDKEFDLNNNEYHLLLAAGSALKPFTVGFHDVAYTSTKDRSRVSELKAARTNDPFYAECNQLKSCFGSPEGCVDSQSCTAVASARVEGNRHTFELKAENAAYVAVGLSQDNKMGGDSVMECVRDESGGGSIKAFNSWNIPNNKANKRIGVDGINLLNSSSVDGSIYCKFTRDPVHRIEGSLFDMAKDEYYLLLAAGSSLKENSVGYHDQVFTVTAQKRLLADIGAFSTATKLYIRLHGAFMIAAWIGAASIGIVMARYYKQTWIGSSLCAKDVWFAWHRTLMFLTWVLTIAGAVLIFYDVGGWVSGPSQTHALVGVVTTVLCFIQPIAAALRPHPGSSKRPLFNWLHWLVGNVAHICAIVTIFLAVQLSKAELPEFVDWILVAFVAFYVAIHLILSCSGCMSDSKAEKRINTFPMKEMSPGRGSMHIERKRDAPYAGLRKTTLCLHSLVILGITVALILIVVLAPIEKQWGDMKVKIMP</sequence>
<evidence type="ECO:0000256" key="7">
    <source>
        <dbReference type="ARBA" id="ARBA00022588"/>
    </source>
</evidence>
<organism evidence="22">
    <name type="scientific">Cacopsylla melanoneura</name>
    <dbReference type="NCBI Taxonomy" id="428564"/>
    <lineage>
        <taxon>Eukaryota</taxon>
        <taxon>Metazoa</taxon>
        <taxon>Ecdysozoa</taxon>
        <taxon>Arthropoda</taxon>
        <taxon>Hexapoda</taxon>
        <taxon>Insecta</taxon>
        <taxon>Pterygota</taxon>
        <taxon>Neoptera</taxon>
        <taxon>Paraneoptera</taxon>
        <taxon>Hemiptera</taxon>
        <taxon>Sternorrhyncha</taxon>
        <taxon>Psylloidea</taxon>
        <taxon>Psyllidae</taxon>
        <taxon>Psyllinae</taxon>
        <taxon>Cacopsylla</taxon>
    </lineage>
</organism>
<dbReference type="PROSITE" id="PS51019">
    <property type="entry name" value="REELIN"/>
    <property type="match status" value="1"/>
</dbReference>
<dbReference type="CDD" id="cd08544">
    <property type="entry name" value="Reeler"/>
    <property type="match status" value="1"/>
</dbReference>
<dbReference type="PANTHER" id="PTHR46902">
    <property type="entry name" value="DOMON DOMAIN-CONTAINING PROTEIN FRRS1L"/>
    <property type="match status" value="1"/>
</dbReference>
<evidence type="ECO:0000256" key="8">
    <source>
        <dbReference type="ARBA" id="ARBA00022692"/>
    </source>
</evidence>
<dbReference type="InterPro" id="IPR006593">
    <property type="entry name" value="Cyt_b561/ferric_Rdtase_TM"/>
</dbReference>
<dbReference type="Gene3D" id="1.20.120.1770">
    <property type="match status" value="1"/>
</dbReference>
<evidence type="ECO:0000256" key="3">
    <source>
        <dbReference type="ARBA" id="ARBA00008501"/>
    </source>
</evidence>
<dbReference type="GO" id="GO:1900449">
    <property type="term" value="P:regulation of glutamate receptor signaling pathway"/>
    <property type="evidence" value="ECO:0007669"/>
    <property type="project" value="InterPro"/>
</dbReference>
<dbReference type="GO" id="GO:0016020">
    <property type="term" value="C:membrane"/>
    <property type="evidence" value="ECO:0007669"/>
    <property type="project" value="UniProtKB-SubCell"/>
</dbReference>
<keyword evidence="14 17" id="KW-0472">Membrane</keyword>
<dbReference type="Pfam" id="PF02014">
    <property type="entry name" value="Reeler"/>
    <property type="match status" value="1"/>
</dbReference>
<feature type="transmembrane region" description="Helical" evidence="17">
    <location>
        <begin position="632"/>
        <end position="653"/>
    </location>
</feature>
<dbReference type="InterPro" id="IPR042307">
    <property type="entry name" value="Reeler_sf"/>
</dbReference>
<evidence type="ECO:0000256" key="18">
    <source>
        <dbReference type="SAM" id="SignalP"/>
    </source>
</evidence>
<feature type="signal peptide" evidence="18">
    <location>
        <begin position="1"/>
        <end position="21"/>
    </location>
</feature>
<feature type="transmembrane region" description="Helical" evidence="17">
    <location>
        <begin position="558"/>
        <end position="581"/>
    </location>
</feature>
<accession>A0A8D8TIB0</accession>
<dbReference type="SMART" id="SM00664">
    <property type="entry name" value="DoH"/>
    <property type="match status" value="2"/>
</dbReference>
<feature type="region of interest" description="Disordered" evidence="16">
    <location>
        <begin position="108"/>
        <end position="134"/>
    </location>
</feature>
<evidence type="ECO:0000256" key="6">
    <source>
        <dbReference type="ARBA" id="ARBA00022529"/>
    </source>
</evidence>
<reference evidence="22" key="1">
    <citation type="submission" date="2021-05" db="EMBL/GenBank/DDBJ databases">
        <authorList>
            <person name="Alioto T."/>
            <person name="Alioto T."/>
            <person name="Gomez Garrido J."/>
        </authorList>
    </citation>
    <scope>NUCLEOTIDE SEQUENCE</scope>
</reference>
<dbReference type="PROSITE" id="PS50939">
    <property type="entry name" value="CYTOCHROME_B561"/>
    <property type="match status" value="1"/>
</dbReference>
<dbReference type="InterPro" id="IPR002861">
    <property type="entry name" value="Reeler_dom"/>
</dbReference>
<feature type="domain" description="DOMON" evidence="19">
    <location>
        <begin position="217"/>
        <end position="341"/>
    </location>
</feature>
<evidence type="ECO:0000259" key="21">
    <source>
        <dbReference type="PROSITE" id="PS51019"/>
    </source>
</evidence>
<name>A0A8D8TIB0_9HEMI</name>
<keyword evidence="10" id="KW-0249">Electron transport</keyword>
<evidence type="ECO:0000256" key="17">
    <source>
        <dbReference type="SAM" id="Phobius"/>
    </source>
</evidence>
<evidence type="ECO:0000313" key="22">
    <source>
        <dbReference type="EMBL" id="CAG6687511.1"/>
    </source>
</evidence>
<dbReference type="GO" id="GO:0099072">
    <property type="term" value="P:regulation of postsynaptic membrane neurotransmitter receptor levels"/>
    <property type="evidence" value="ECO:0007669"/>
    <property type="project" value="TreeGrafter"/>
</dbReference>
<dbReference type="CDD" id="cd09628">
    <property type="entry name" value="DOMON_SDR_2_like"/>
    <property type="match status" value="2"/>
</dbReference>
<keyword evidence="6" id="KW-0929">Antimicrobial</keyword>
<proteinExistence type="inferred from homology"/>
<feature type="transmembrane region" description="Helical" evidence="17">
    <location>
        <begin position="701"/>
        <end position="723"/>
    </location>
</feature>
<feature type="compositionally biased region" description="Polar residues" evidence="16">
    <location>
        <begin position="108"/>
        <end position="124"/>
    </location>
</feature>
<dbReference type="GO" id="GO:0045087">
    <property type="term" value="P:innate immune response"/>
    <property type="evidence" value="ECO:0007669"/>
    <property type="project" value="UniProtKB-KW"/>
</dbReference>
<keyword evidence="13" id="KW-0044">Antibiotic</keyword>
<dbReference type="Pfam" id="PF03351">
    <property type="entry name" value="DOMON"/>
    <property type="match status" value="2"/>
</dbReference>
<feature type="transmembrane region" description="Helical" evidence="17">
    <location>
        <begin position="665"/>
        <end position="689"/>
    </location>
</feature>
<comment type="similarity">
    <text evidence="3">Belongs to the insect defense protein family.</text>
</comment>
<keyword evidence="12" id="KW-0408">Iron</keyword>
<dbReference type="PANTHER" id="PTHR46902:SF1">
    <property type="entry name" value="DOMON DOMAIN-CONTAINING PROTEIN FRRS1L"/>
    <property type="match status" value="1"/>
</dbReference>
<keyword evidence="7" id="KW-0399">Innate immunity</keyword>
<feature type="chain" id="PRO_5034625547" evidence="18">
    <location>
        <begin position="22"/>
        <end position="801"/>
    </location>
</feature>
<keyword evidence="5" id="KW-0813">Transport</keyword>
<dbReference type="GO" id="GO:0042832">
    <property type="term" value="P:defense response to protozoan"/>
    <property type="evidence" value="ECO:0007669"/>
    <property type="project" value="UniProtKB-ARBA"/>
</dbReference>
<feature type="domain" description="DOMON" evidence="19">
    <location>
        <begin position="398"/>
        <end position="518"/>
    </location>
</feature>
<evidence type="ECO:0000256" key="5">
    <source>
        <dbReference type="ARBA" id="ARBA00022448"/>
    </source>
</evidence>
<evidence type="ECO:0000256" key="2">
    <source>
        <dbReference type="ARBA" id="ARBA00004141"/>
    </source>
</evidence>
<feature type="domain" description="Reelin" evidence="21">
    <location>
        <begin position="8"/>
        <end position="178"/>
    </location>
</feature>
<comment type="similarity">
    <text evidence="4">Belongs to the FRRS1 family.</text>
</comment>
<dbReference type="AlphaFoldDB" id="A0A8D8TIB0"/>
<dbReference type="InterPro" id="IPR042789">
    <property type="entry name" value="FRRS1L"/>
</dbReference>
<keyword evidence="11 17" id="KW-1133">Transmembrane helix</keyword>
<keyword evidence="15" id="KW-0325">Glycoprotein</keyword>
<comment type="subcellular location">
    <subcellularLocation>
        <location evidence="2">Membrane</location>
        <topology evidence="2">Multi-pass membrane protein</topology>
    </subcellularLocation>
</comment>
<evidence type="ECO:0000256" key="15">
    <source>
        <dbReference type="ARBA" id="ARBA00023180"/>
    </source>
</evidence>
<protein>
    <submittedName>
        <fullName evidence="22">Ferric-chelate reductase 1 homolog</fullName>
    </submittedName>
</protein>
<evidence type="ECO:0000256" key="14">
    <source>
        <dbReference type="ARBA" id="ARBA00023136"/>
    </source>
</evidence>
<dbReference type="EMBL" id="HBUF01281852">
    <property type="protein sequence ID" value="CAG6687511.1"/>
    <property type="molecule type" value="Transcribed_RNA"/>
</dbReference>
<evidence type="ECO:0000256" key="13">
    <source>
        <dbReference type="ARBA" id="ARBA00023022"/>
    </source>
</evidence>
<dbReference type="SMART" id="SM00665">
    <property type="entry name" value="B561"/>
    <property type="match status" value="1"/>
</dbReference>
<dbReference type="InterPro" id="IPR005018">
    <property type="entry name" value="DOMON_domain"/>
</dbReference>
<feature type="domain" description="Cytochrome b561" evidence="20">
    <location>
        <begin position="522"/>
        <end position="723"/>
    </location>
</feature>
<keyword evidence="8 17" id="KW-0812">Transmembrane</keyword>
<dbReference type="CDD" id="cd08760">
    <property type="entry name" value="Cyt_b561_FRRS1_like"/>
    <property type="match status" value="1"/>
</dbReference>
<keyword evidence="18" id="KW-0732">Signal</keyword>
<dbReference type="PROSITE" id="PS50836">
    <property type="entry name" value="DOMON"/>
    <property type="match status" value="2"/>
</dbReference>
<dbReference type="Gene3D" id="2.60.40.4060">
    <property type="entry name" value="Reeler domain"/>
    <property type="match status" value="1"/>
</dbReference>
<evidence type="ECO:0000256" key="12">
    <source>
        <dbReference type="ARBA" id="ARBA00023004"/>
    </source>
</evidence>
<evidence type="ECO:0000256" key="16">
    <source>
        <dbReference type="SAM" id="MobiDB-lite"/>
    </source>
</evidence>
<feature type="transmembrane region" description="Helical" evidence="17">
    <location>
        <begin position="765"/>
        <end position="788"/>
    </location>
</feature>
<comment type="cofactor">
    <cofactor evidence="1">
        <name>heme b</name>
        <dbReference type="ChEBI" id="CHEBI:60344"/>
    </cofactor>
</comment>
<evidence type="ECO:0000259" key="20">
    <source>
        <dbReference type="PROSITE" id="PS50939"/>
    </source>
</evidence>
<evidence type="ECO:0000256" key="9">
    <source>
        <dbReference type="ARBA" id="ARBA00022859"/>
    </source>
</evidence>
<keyword evidence="9" id="KW-0391">Immunity</keyword>
<evidence type="ECO:0000256" key="4">
    <source>
        <dbReference type="ARBA" id="ARBA00009195"/>
    </source>
</evidence>
<dbReference type="GO" id="GO:0042742">
    <property type="term" value="P:defense response to bacterium"/>
    <property type="evidence" value="ECO:0007669"/>
    <property type="project" value="UniProtKB-KW"/>
</dbReference>
<dbReference type="FunFam" id="2.60.40.4060:FF:000003">
    <property type="entry name" value="Ferric chelate reductase 1"/>
    <property type="match status" value="1"/>
</dbReference>